<dbReference type="AlphaFoldDB" id="A0A392UV28"/>
<name>A0A392UV28_9FABA</name>
<dbReference type="Proteomes" id="UP000265520">
    <property type="component" value="Unassembled WGS sequence"/>
</dbReference>
<keyword evidence="2" id="KW-1185">Reference proteome</keyword>
<proteinExistence type="predicted"/>
<evidence type="ECO:0000313" key="2">
    <source>
        <dbReference type="Proteomes" id="UP000265520"/>
    </source>
</evidence>
<organism evidence="1 2">
    <name type="scientific">Trifolium medium</name>
    <dbReference type="NCBI Taxonomy" id="97028"/>
    <lineage>
        <taxon>Eukaryota</taxon>
        <taxon>Viridiplantae</taxon>
        <taxon>Streptophyta</taxon>
        <taxon>Embryophyta</taxon>
        <taxon>Tracheophyta</taxon>
        <taxon>Spermatophyta</taxon>
        <taxon>Magnoliopsida</taxon>
        <taxon>eudicotyledons</taxon>
        <taxon>Gunneridae</taxon>
        <taxon>Pentapetalae</taxon>
        <taxon>rosids</taxon>
        <taxon>fabids</taxon>
        <taxon>Fabales</taxon>
        <taxon>Fabaceae</taxon>
        <taxon>Papilionoideae</taxon>
        <taxon>50 kb inversion clade</taxon>
        <taxon>NPAAA clade</taxon>
        <taxon>Hologalegina</taxon>
        <taxon>IRL clade</taxon>
        <taxon>Trifolieae</taxon>
        <taxon>Trifolium</taxon>
    </lineage>
</organism>
<reference evidence="1 2" key="1">
    <citation type="journal article" date="2018" name="Front. Plant Sci.">
        <title>Red Clover (Trifolium pratense) and Zigzag Clover (T. medium) - A Picture of Genomic Similarities and Differences.</title>
        <authorList>
            <person name="Dluhosova J."/>
            <person name="Istvanek J."/>
            <person name="Nedelnik J."/>
            <person name="Repkova J."/>
        </authorList>
    </citation>
    <scope>NUCLEOTIDE SEQUENCE [LARGE SCALE GENOMIC DNA]</scope>
    <source>
        <strain evidence="2">cv. 10/8</strain>
        <tissue evidence="1">Leaf</tissue>
    </source>
</reference>
<feature type="non-terminal residue" evidence="1">
    <location>
        <position position="1"/>
    </location>
</feature>
<comment type="caution">
    <text evidence="1">The sequence shown here is derived from an EMBL/GenBank/DDBJ whole genome shotgun (WGS) entry which is preliminary data.</text>
</comment>
<evidence type="ECO:0000313" key="1">
    <source>
        <dbReference type="EMBL" id="MCI78741.1"/>
    </source>
</evidence>
<accession>A0A392UV28</accession>
<protein>
    <submittedName>
        <fullName evidence="1">Uncharacterized protein</fullName>
    </submittedName>
</protein>
<gene>
    <name evidence="1" type="ORF">A2U01_0100012</name>
</gene>
<sequence length="27" mass="2892">TSSSELRSLLVDDISGACMPRNVRVVS</sequence>
<dbReference type="EMBL" id="LXQA010957891">
    <property type="protein sequence ID" value="MCI78741.1"/>
    <property type="molecule type" value="Genomic_DNA"/>
</dbReference>